<reference evidence="2" key="1">
    <citation type="submission" date="2023-06" db="EMBL/GenBank/DDBJ databases">
        <title>Genome sequence of Nocardioides sp. SOB44.</title>
        <authorList>
            <person name="Zhang G."/>
        </authorList>
    </citation>
    <scope>NUCLEOTIDE SEQUENCE</scope>
    <source>
        <strain evidence="2">SOB44</strain>
    </source>
</reference>
<feature type="compositionally biased region" description="Basic and acidic residues" evidence="1">
    <location>
        <begin position="1"/>
        <end position="10"/>
    </location>
</feature>
<evidence type="ECO:0000256" key="1">
    <source>
        <dbReference type="SAM" id="MobiDB-lite"/>
    </source>
</evidence>
<accession>A0ABT8TWZ2</accession>
<dbReference type="EMBL" id="JAULSC010000529">
    <property type="protein sequence ID" value="MDO3398396.1"/>
    <property type="molecule type" value="Genomic_DNA"/>
</dbReference>
<sequence length="65" mass="7053">MSTHVEHDPTDVEDLPGELDNGFDEGFEVGVDDGSVSLFEGDEGGLEHGQRHALVTLLKQRFISA</sequence>
<feature type="region of interest" description="Disordered" evidence="1">
    <location>
        <begin position="1"/>
        <end position="24"/>
    </location>
</feature>
<keyword evidence="3" id="KW-1185">Reference proteome</keyword>
<feature type="compositionally biased region" description="Acidic residues" evidence="1">
    <location>
        <begin position="11"/>
        <end position="24"/>
    </location>
</feature>
<organism evidence="2 3">
    <name type="scientific">Nocardioides cremeus</name>
    <dbReference type="NCBI Taxonomy" id="3058044"/>
    <lineage>
        <taxon>Bacteria</taxon>
        <taxon>Bacillati</taxon>
        <taxon>Actinomycetota</taxon>
        <taxon>Actinomycetes</taxon>
        <taxon>Propionibacteriales</taxon>
        <taxon>Nocardioidaceae</taxon>
        <taxon>Nocardioides</taxon>
    </lineage>
</organism>
<protein>
    <submittedName>
        <fullName evidence="2">Uncharacterized protein</fullName>
    </submittedName>
</protein>
<gene>
    <name evidence="2" type="ORF">QWJ41_21980</name>
</gene>
<feature type="non-terminal residue" evidence="2">
    <location>
        <position position="65"/>
    </location>
</feature>
<comment type="caution">
    <text evidence="2">The sequence shown here is derived from an EMBL/GenBank/DDBJ whole genome shotgun (WGS) entry which is preliminary data.</text>
</comment>
<evidence type="ECO:0000313" key="3">
    <source>
        <dbReference type="Proteomes" id="UP001168363"/>
    </source>
</evidence>
<dbReference type="Proteomes" id="UP001168363">
    <property type="component" value="Unassembled WGS sequence"/>
</dbReference>
<proteinExistence type="predicted"/>
<evidence type="ECO:0000313" key="2">
    <source>
        <dbReference type="EMBL" id="MDO3398396.1"/>
    </source>
</evidence>
<name>A0ABT8TWZ2_9ACTN</name>